<dbReference type="Pfam" id="PF22039">
    <property type="entry name" value="HUTI_composite_bact"/>
    <property type="match status" value="1"/>
</dbReference>
<dbReference type="Gene3D" id="2.30.40.10">
    <property type="entry name" value="Urease, subunit C, domain 1"/>
    <property type="match status" value="1"/>
</dbReference>
<dbReference type="Gene3D" id="3.10.310.70">
    <property type="match status" value="1"/>
</dbReference>
<keyword evidence="1" id="KW-0479">Metal-binding</keyword>
<dbReference type="Pfam" id="PF07969">
    <property type="entry name" value="Amidohydro_3"/>
    <property type="match status" value="1"/>
</dbReference>
<dbReference type="InterPro" id="IPR013108">
    <property type="entry name" value="Amidohydro_3"/>
</dbReference>
<accession>A0A5C5TWJ9</accession>
<name>A0A5C5TWJ9_9GAMM</name>
<evidence type="ECO:0000313" key="8">
    <source>
        <dbReference type="Proteomes" id="UP000319980"/>
    </source>
</evidence>
<keyword evidence="4" id="KW-0732">Signal</keyword>
<evidence type="ECO:0000259" key="5">
    <source>
        <dbReference type="Pfam" id="PF07969"/>
    </source>
</evidence>
<dbReference type="Proteomes" id="UP000319980">
    <property type="component" value="Unassembled WGS sequence"/>
</dbReference>
<evidence type="ECO:0000256" key="2">
    <source>
        <dbReference type="ARBA" id="ARBA00022801"/>
    </source>
</evidence>
<evidence type="ECO:0000259" key="6">
    <source>
        <dbReference type="Pfam" id="PF22039"/>
    </source>
</evidence>
<feature type="domain" description="Amidohydrolase 3" evidence="5">
    <location>
        <begin position="71"/>
        <end position="554"/>
    </location>
</feature>
<dbReference type="PANTHER" id="PTHR22642:SF2">
    <property type="entry name" value="PROTEIN LONG AFTER FAR-RED 3"/>
    <property type="match status" value="1"/>
</dbReference>
<dbReference type="InterPro" id="IPR054418">
    <property type="entry name" value="MQNX/HUTI_composite_N"/>
</dbReference>
<keyword evidence="8" id="KW-1185">Reference proteome</keyword>
<protein>
    <submittedName>
        <fullName evidence="7">Amidohydrolase</fullName>
    </submittedName>
</protein>
<sequence>MLPKLLAPLFCALACLPAAAAESTLLHAARIHTSDASAATVEAMVWDADGRILAVGEADELAASHPGARRIDLGDATVIPGLIDAHGHIVGLGLALTRVDLVGTRGKAEILERLREFESGLPPGEWLLGGGWDQNDWPDKAFPTASDLDAAFPERPVWLRRVDGHAGWVNSAALRAVAARPQGAALLAEGQPDGGLIVRDADGKPTGVFVDEAERLIDAVVPAMDQADADRALALALEMAVRNGLTGVHDMGTSQADFEQLRRFADAGRLPLRISAYADGDAGALAWLCEHGPYSHPGKRLQMRGVKFLIDGALGSRGAALAEDYSDDPGNRGLLLIEPERFERLVRRASGCGLQIATHAIGDRGNRIVLDAYARVLGDEAKGDHRWRVEHAQIMDPGDIPRFAALGVVASMQPTHATSDMPWAQDRVGPERIAGAYAWRRFADADVRLALGSDFPVESPDPRLGLYAAVTRQDGDGHPAGGWLPDQRLTNAEALRGFTADAAWANHDEAIVGRLVPGLQADFVVLVQDPLQVEGADLDALEIRSTWVDGAPVYEAEGASRRD</sequence>
<dbReference type="GO" id="GO:0046872">
    <property type="term" value="F:metal ion binding"/>
    <property type="evidence" value="ECO:0007669"/>
    <property type="project" value="UniProtKB-KW"/>
</dbReference>
<dbReference type="PANTHER" id="PTHR22642">
    <property type="entry name" value="IMIDAZOLONEPROPIONASE"/>
    <property type="match status" value="1"/>
</dbReference>
<feature type="chain" id="PRO_5022730014" evidence="4">
    <location>
        <begin position="21"/>
        <end position="563"/>
    </location>
</feature>
<evidence type="ECO:0000313" key="7">
    <source>
        <dbReference type="EMBL" id="TWT18573.1"/>
    </source>
</evidence>
<dbReference type="AlphaFoldDB" id="A0A5C5TWJ9"/>
<dbReference type="CDD" id="cd01300">
    <property type="entry name" value="YtcJ_like"/>
    <property type="match status" value="1"/>
</dbReference>
<dbReference type="Gene3D" id="3.20.20.140">
    <property type="entry name" value="Metal-dependent hydrolases"/>
    <property type="match status" value="1"/>
</dbReference>
<dbReference type="GO" id="GO:0016810">
    <property type="term" value="F:hydrolase activity, acting on carbon-nitrogen (but not peptide) bonds"/>
    <property type="evidence" value="ECO:0007669"/>
    <property type="project" value="InterPro"/>
</dbReference>
<gene>
    <name evidence="7" type="ORF">FQY83_14445</name>
</gene>
<keyword evidence="3" id="KW-0862">Zinc</keyword>
<dbReference type="SUPFAM" id="SSF51338">
    <property type="entry name" value="Composite domain of metallo-dependent hydrolases"/>
    <property type="match status" value="1"/>
</dbReference>
<dbReference type="InterPro" id="IPR033932">
    <property type="entry name" value="YtcJ-like"/>
</dbReference>
<dbReference type="InterPro" id="IPR011059">
    <property type="entry name" value="Metal-dep_hydrolase_composite"/>
</dbReference>
<keyword evidence="2 7" id="KW-0378">Hydrolase</keyword>
<dbReference type="OrthoDB" id="9031471at2"/>
<comment type="caution">
    <text evidence="7">The sequence shown here is derived from an EMBL/GenBank/DDBJ whole genome shotgun (WGS) entry which is preliminary data.</text>
</comment>
<feature type="domain" description="Aminodeoxyfutalosine deaminase/Imidazolonepropionase-like composite" evidence="6">
    <location>
        <begin position="49"/>
        <end position="68"/>
    </location>
</feature>
<feature type="signal peptide" evidence="4">
    <location>
        <begin position="1"/>
        <end position="20"/>
    </location>
</feature>
<dbReference type="EMBL" id="VOHK01000006">
    <property type="protein sequence ID" value="TWT18573.1"/>
    <property type="molecule type" value="Genomic_DNA"/>
</dbReference>
<dbReference type="SUPFAM" id="SSF51556">
    <property type="entry name" value="Metallo-dependent hydrolases"/>
    <property type="match status" value="1"/>
</dbReference>
<proteinExistence type="predicted"/>
<dbReference type="InterPro" id="IPR032466">
    <property type="entry name" value="Metal_Hydrolase"/>
</dbReference>
<evidence type="ECO:0000256" key="3">
    <source>
        <dbReference type="ARBA" id="ARBA00022833"/>
    </source>
</evidence>
<dbReference type="RefSeq" id="WP_146388678.1">
    <property type="nucleotide sequence ID" value="NZ_VOHK01000006.1"/>
</dbReference>
<reference evidence="7 8" key="1">
    <citation type="journal article" date="2008" name="Int. J. Syst. Evol. Microbiol.">
        <title>Luteimonas marina sp. nov., isolated from seawater.</title>
        <authorList>
            <person name="Baik K.S."/>
            <person name="Park S.C."/>
            <person name="Kim M.S."/>
            <person name="Kim E.M."/>
            <person name="Park C."/>
            <person name="Chun J."/>
            <person name="Seong C.N."/>
        </authorList>
    </citation>
    <scope>NUCLEOTIDE SEQUENCE [LARGE SCALE GENOMIC DNA]</scope>
    <source>
        <strain evidence="7 8">FR1330</strain>
    </source>
</reference>
<organism evidence="7 8">
    <name type="scientific">Luteimonas marina</name>
    <dbReference type="NCBI Taxonomy" id="488485"/>
    <lineage>
        <taxon>Bacteria</taxon>
        <taxon>Pseudomonadati</taxon>
        <taxon>Pseudomonadota</taxon>
        <taxon>Gammaproteobacteria</taxon>
        <taxon>Lysobacterales</taxon>
        <taxon>Lysobacteraceae</taxon>
        <taxon>Luteimonas</taxon>
    </lineage>
</organism>
<evidence type="ECO:0000256" key="4">
    <source>
        <dbReference type="SAM" id="SignalP"/>
    </source>
</evidence>
<evidence type="ECO:0000256" key="1">
    <source>
        <dbReference type="ARBA" id="ARBA00022723"/>
    </source>
</evidence>